<dbReference type="AlphaFoldDB" id="A0AAV4DZ84"/>
<evidence type="ECO:0000313" key="2">
    <source>
        <dbReference type="EMBL" id="GFO49325.1"/>
    </source>
</evidence>
<dbReference type="Proteomes" id="UP000735302">
    <property type="component" value="Unassembled WGS sequence"/>
</dbReference>
<reference evidence="2 3" key="1">
    <citation type="journal article" date="2021" name="Elife">
        <title>Chloroplast acquisition without the gene transfer in kleptoplastic sea slugs, Plakobranchus ocellatus.</title>
        <authorList>
            <person name="Maeda T."/>
            <person name="Takahashi S."/>
            <person name="Yoshida T."/>
            <person name="Shimamura S."/>
            <person name="Takaki Y."/>
            <person name="Nagai Y."/>
            <person name="Toyoda A."/>
            <person name="Suzuki Y."/>
            <person name="Arimoto A."/>
            <person name="Ishii H."/>
            <person name="Satoh N."/>
            <person name="Nishiyama T."/>
            <person name="Hasebe M."/>
            <person name="Maruyama T."/>
            <person name="Minagawa J."/>
            <person name="Obokata J."/>
            <person name="Shigenobu S."/>
        </authorList>
    </citation>
    <scope>NUCLEOTIDE SEQUENCE [LARGE SCALE GENOMIC DNA]</scope>
</reference>
<feature type="chain" id="PRO_5043752662" evidence="1">
    <location>
        <begin position="25"/>
        <end position="270"/>
    </location>
</feature>
<evidence type="ECO:0000313" key="3">
    <source>
        <dbReference type="Proteomes" id="UP000735302"/>
    </source>
</evidence>
<keyword evidence="1" id="KW-0732">Signal</keyword>
<name>A0AAV4DZ84_9GAST</name>
<comment type="caution">
    <text evidence="2">The sequence shown here is derived from an EMBL/GenBank/DDBJ whole genome shotgun (WGS) entry which is preliminary data.</text>
</comment>
<protein>
    <submittedName>
        <fullName evidence="2">Uncharacterized protein</fullName>
    </submittedName>
</protein>
<organism evidence="2 3">
    <name type="scientific">Plakobranchus ocellatus</name>
    <dbReference type="NCBI Taxonomy" id="259542"/>
    <lineage>
        <taxon>Eukaryota</taxon>
        <taxon>Metazoa</taxon>
        <taxon>Spiralia</taxon>
        <taxon>Lophotrochozoa</taxon>
        <taxon>Mollusca</taxon>
        <taxon>Gastropoda</taxon>
        <taxon>Heterobranchia</taxon>
        <taxon>Euthyneura</taxon>
        <taxon>Panpulmonata</taxon>
        <taxon>Sacoglossa</taxon>
        <taxon>Placobranchoidea</taxon>
        <taxon>Plakobranchidae</taxon>
        <taxon>Plakobranchus</taxon>
    </lineage>
</organism>
<dbReference type="EMBL" id="BLXT01008474">
    <property type="protein sequence ID" value="GFO49325.1"/>
    <property type="molecule type" value="Genomic_DNA"/>
</dbReference>
<gene>
    <name evidence="2" type="ORF">PoB_007583000</name>
</gene>
<evidence type="ECO:0000256" key="1">
    <source>
        <dbReference type="SAM" id="SignalP"/>
    </source>
</evidence>
<keyword evidence="3" id="KW-1185">Reference proteome</keyword>
<proteinExistence type="predicted"/>
<sequence length="270" mass="30260">MLRASKTFLLPSPLILLHIVPVRSPDRGGRRCYIIQKMEALHGSRRWSNTLFHSSLTYKHFDRDYDPQIEAFFKNPSQNIAYSGKKLTIFCTGTITRTGSLQLEVSGGQSNNTYGRGTRGVRVQELGQTGDCKTLVGYRMSSSHRHENFIERNFKESTAKDSSFDEDILDPPLDMETSSWPEAAKVTEHVFDEQMRASTEDDSNISSIIPLPAIAPQLSVKKLLGTRRELDVKCQEPNGDCNSLSDELVMSLKASRGLSWCAVKADNLTL</sequence>
<feature type="signal peptide" evidence="1">
    <location>
        <begin position="1"/>
        <end position="24"/>
    </location>
</feature>
<accession>A0AAV4DZ84</accession>